<evidence type="ECO:0000313" key="1">
    <source>
        <dbReference type="EMBL" id="KAJ7319381.1"/>
    </source>
</evidence>
<gene>
    <name evidence="1" type="ORF">DFH08DRAFT_970764</name>
</gene>
<evidence type="ECO:0000313" key="2">
    <source>
        <dbReference type="Proteomes" id="UP001218218"/>
    </source>
</evidence>
<reference evidence="1" key="1">
    <citation type="submission" date="2023-03" db="EMBL/GenBank/DDBJ databases">
        <title>Massive genome expansion in bonnet fungi (Mycena s.s.) driven by repeated elements and novel gene families across ecological guilds.</title>
        <authorList>
            <consortium name="Lawrence Berkeley National Laboratory"/>
            <person name="Harder C.B."/>
            <person name="Miyauchi S."/>
            <person name="Viragh M."/>
            <person name="Kuo A."/>
            <person name="Thoen E."/>
            <person name="Andreopoulos B."/>
            <person name="Lu D."/>
            <person name="Skrede I."/>
            <person name="Drula E."/>
            <person name="Henrissat B."/>
            <person name="Morin E."/>
            <person name="Kohler A."/>
            <person name="Barry K."/>
            <person name="LaButti K."/>
            <person name="Morin E."/>
            <person name="Salamov A."/>
            <person name="Lipzen A."/>
            <person name="Mereny Z."/>
            <person name="Hegedus B."/>
            <person name="Baldrian P."/>
            <person name="Stursova M."/>
            <person name="Weitz H."/>
            <person name="Taylor A."/>
            <person name="Grigoriev I.V."/>
            <person name="Nagy L.G."/>
            <person name="Martin F."/>
            <person name="Kauserud H."/>
        </authorList>
    </citation>
    <scope>NUCLEOTIDE SEQUENCE</scope>
    <source>
        <strain evidence="1">CBHHK002</strain>
    </source>
</reference>
<accession>A0AAD6ZF70</accession>
<name>A0AAD6ZF70_9AGAR</name>
<sequence length="132" mass="14024">MDVWICLGQHRACVRVSTVPLPSAESECSLTAATPQNSLNLTRLVFCAQPLLPLCTPALRPHHHSGSPSRVRFAYSRSISPSTADCGPPSLPTPSSDLNADVNVDTRACTSASSLLCSRGFRCRNAAGSYIP</sequence>
<dbReference type="Proteomes" id="UP001218218">
    <property type="component" value="Unassembled WGS sequence"/>
</dbReference>
<dbReference type="AlphaFoldDB" id="A0AAD6ZF70"/>
<organism evidence="1 2">
    <name type="scientific">Mycena albidolilacea</name>
    <dbReference type="NCBI Taxonomy" id="1033008"/>
    <lineage>
        <taxon>Eukaryota</taxon>
        <taxon>Fungi</taxon>
        <taxon>Dikarya</taxon>
        <taxon>Basidiomycota</taxon>
        <taxon>Agaricomycotina</taxon>
        <taxon>Agaricomycetes</taxon>
        <taxon>Agaricomycetidae</taxon>
        <taxon>Agaricales</taxon>
        <taxon>Marasmiineae</taxon>
        <taxon>Mycenaceae</taxon>
        <taxon>Mycena</taxon>
    </lineage>
</organism>
<comment type="caution">
    <text evidence="1">The sequence shown here is derived from an EMBL/GenBank/DDBJ whole genome shotgun (WGS) entry which is preliminary data.</text>
</comment>
<dbReference type="EMBL" id="JARIHO010000054">
    <property type="protein sequence ID" value="KAJ7319381.1"/>
    <property type="molecule type" value="Genomic_DNA"/>
</dbReference>
<protein>
    <submittedName>
        <fullName evidence="1">Uncharacterized protein</fullName>
    </submittedName>
</protein>
<proteinExistence type="predicted"/>
<keyword evidence="2" id="KW-1185">Reference proteome</keyword>